<dbReference type="Proteomes" id="UP000659388">
    <property type="component" value="Unassembled WGS sequence"/>
</dbReference>
<evidence type="ECO:0000313" key="1">
    <source>
        <dbReference type="EMBL" id="MBL3655083.1"/>
    </source>
</evidence>
<proteinExistence type="predicted"/>
<name>A0A937F6W4_9BACT</name>
<dbReference type="AlphaFoldDB" id="A0A937F6W4"/>
<protein>
    <recommendedName>
        <fullName evidence="3">Lipoprotein</fullName>
    </recommendedName>
</protein>
<evidence type="ECO:0000313" key="2">
    <source>
        <dbReference type="Proteomes" id="UP000659388"/>
    </source>
</evidence>
<sequence length="220" mass="25189">MNNILRLSLIVMAVLLITSCVNTKITNYYGTPRLIENSRILILPTKGIKDYWSQNLYEQTKVQFKDTEARLLYLPEEEYNLIKSGISKDMLDHLTLSDSITLSEIGDKLGVRYIIETRLNNFKDGSIYEFYAEKELNQYNASYNSDDESSEADMIFNVYAIGSKSIEAKFLVHTSINSLIIKEDEGAESHVNVTNKMTALYDVYKKAFKMIKKNMVSAKS</sequence>
<dbReference type="RefSeq" id="WP_202242242.1">
    <property type="nucleotide sequence ID" value="NZ_JAESIY010000001.1"/>
</dbReference>
<reference evidence="1" key="1">
    <citation type="submission" date="2021-01" db="EMBL/GenBank/DDBJ databases">
        <title>Fulvivirga kasyanovii gen. nov., sp nov., a novel member of the phylum Bacteroidetes isolated from seawater in a mussel farm.</title>
        <authorList>
            <person name="Zhao L.-H."/>
            <person name="Wang Z.-J."/>
        </authorList>
    </citation>
    <scope>NUCLEOTIDE SEQUENCE</scope>
    <source>
        <strain evidence="1">2943</strain>
    </source>
</reference>
<dbReference type="EMBL" id="JAESIY010000001">
    <property type="protein sequence ID" value="MBL3655083.1"/>
    <property type="molecule type" value="Genomic_DNA"/>
</dbReference>
<dbReference type="PROSITE" id="PS51257">
    <property type="entry name" value="PROKAR_LIPOPROTEIN"/>
    <property type="match status" value="1"/>
</dbReference>
<comment type="caution">
    <text evidence="1">The sequence shown here is derived from an EMBL/GenBank/DDBJ whole genome shotgun (WGS) entry which is preliminary data.</text>
</comment>
<keyword evidence="2" id="KW-1185">Reference proteome</keyword>
<organism evidence="1 2">
    <name type="scientific">Fulvivirga sediminis</name>
    <dbReference type="NCBI Taxonomy" id="2803949"/>
    <lineage>
        <taxon>Bacteria</taxon>
        <taxon>Pseudomonadati</taxon>
        <taxon>Bacteroidota</taxon>
        <taxon>Cytophagia</taxon>
        <taxon>Cytophagales</taxon>
        <taxon>Fulvivirgaceae</taxon>
        <taxon>Fulvivirga</taxon>
    </lineage>
</organism>
<gene>
    <name evidence="1" type="ORF">JL102_03005</name>
</gene>
<accession>A0A937F6W4</accession>
<evidence type="ECO:0008006" key="3">
    <source>
        <dbReference type="Google" id="ProtNLM"/>
    </source>
</evidence>